<gene>
    <name evidence="2" type="ORF">NAEGRDRAFT_68988</name>
</gene>
<feature type="region of interest" description="Disordered" evidence="1">
    <location>
        <begin position="1"/>
        <end position="46"/>
    </location>
</feature>
<feature type="compositionally biased region" description="Basic and acidic residues" evidence="1">
    <location>
        <begin position="112"/>
        <end position="131"/>
    </location>
</feature>
<proteinExistence type="predicted"/>
<reference evidence="2 3" key="1">
    <citation type="journal article" date="2010" name="Cell">
        <title>The genome of Naegleria gruberi illuminates early eukaryotic versatility.</title>
        <authorList>
            <person name="Fritz-Laylin L.K."/>
            <person name="Prochnik S.E."/>
            <person name="Ginger M.L."/>
            <person name="Dacks J.B."/>
            <person name="Carpenter M.L."/>
            <person name="Field M.C."/>
            <person name="Kuo A."/>
            <person name="Paredez A."/>
            <person name="Chapman J."/>
            <person name="Pham J."/>
            <person name="Shu S."/>
            <person name="Neupane R."/>
            <person name="Cipriano M."/>
            <person name="Mancuso J."/>
            <person name="Tu H."/>
            <person name="Salamov A."/>
            <person name="Lindquist E."/>
            <person name="Shapiro H."/>
            <person name="Lucas S."/>
            <person name="Grigoriev I.V."/>
            <person name="Cande W.Z."/>
            <person name="Fulton C."/>
            <person name="Rokhsar D.S."/>
            <person name="Dawson S.C."/>
        </authorList>
    </citation>
    <scope>NUCLEOTIDE SEQUENCE [LARGE SCALE GENOMIC DNA]</scope>
    <source>
        <strain evidence="2 3">NEG-M</strain>
    </source>
</reference>
<sequence>MDDGSSIDQYRASVTPSPNQVTTVMMSHRPSSSVDKAGVSNDPQSNYKKALHLDPFLPSGAFFEERYLGLPPARDDDNIVTRARTDPKIHYDDSNVLVKHKKYIKQLQQQQEAKRHEKIESELNSERKKTSFSETQAKIRQALMSELDMPKEKVEELMEGKTKQLDQILVEQKKKEKVCFFSNNLELNFVSEKESGKT</sequence>
<dbReference type="GeneID" id="8852989"/>
<dbReference type="RefSeq" id="XP_002675664.1">
    <property type="nucleotide sequence ID" value="XM_002675618.1"/>
</dbReference>
<dbReference type="EMBL" id="GG738876">
    <property type="protein sequence ID" value="EFC42920.1"/>
    <property type="molecule type" value="Genomic_DNA"/>
</dbReference>
<organism evidence="3">
    <name type="scientific">Naegleria gruberi</name>
    <name type="common">Amoeba</name>
    <dbReference type="NCBI Taxonomy" id="5762"/>
    <lineage>
        <taxon>Eukaryota</taxon>
        <taxon>Discoba</taxon>
        <taxon>Heterolobosea</taxon>
        <taxon>Tetramitia</taxon>
        <taxon>Eutetramitia</taxon>
        <taxon>Vahlkampfiidae</taxon>
        <taxon>Naegleria</taxon>
    </lineage>
</organism>
<accession>D2VJC4</accession>
<keyword evidence="3" id="KW-1185">Reference proteome</keyword>
<evidence type="ECO:0000313" key="2">
    <source>
        <dbReference type="EMBL" id="EFC42920.1"/>
    </source>
</evidence>
<evidence type="ECO:0000256" key="1">
    <source>
        <dbReference type="SAM" id="MobiDB-lite"/>
    </source>
</evidence>
<dbReference type="VEuPathDB" id="AmoebaDB:NAEGRDRAFT_68988"/>
<protein>
    <submittedName>
        <fullName evidence="2">Predicted protein</fullName>
    </submittedName>
</protein>
<dbReference type="InParanoid" id="D2VJC4"/>
<dbReference type="AlphaFoldDB" id="D2VJC4"/>
<feature type="region of interest" description="Disordered" evidence="1">
    <location>
        <begin position="112"/>
        <end position="135"/>
    </location>
</feature>
<dbReference type="KEGG" id="ngr:NAEGRDRAFT_68988"/>
<evidence type="ECO:0000313" key="3">
    <source>
        <dbReference type="Proteomes" id="UP000006671"/>
    </source>
</evidence>
<feature type="compositionally biased region" description="Polar residues" evidence="1">
    <location>
        <begin position="1"/>
        <end position="34"/>
    </location>
</feature>
<name>D2VJC4_NAEGR</name>
<dbReference type="Proteomes" id="UP000006671">
    <property type="component" value="Unassembled WGS sequence"/>
</dbReference>